<accession>A0A1H7JQT4</accession>
<sequence>MAKKHIKLDRMNRRILSELQSNARISNHDLSEIIGLSPSACLQRVKALEDAGFIIGYTMVTNVDKLCINVKAYAHFTLKSNTYEHCAVFEKGIRKYIEVVDCMKVNGSINYIAFMMCSTIEDFNRVCNDMMQGALGIEKITSHFVLDTAKWFGGYPLETLEWKAQEE</sequence>
<keyword evidence="3" id="KW-0804">Transcription</keyword>
<evidence type="ECO:0000259" key="4">
    <source>
        <dbReference type="PROSITE" id="PS50956"/>
    </source>
</evidence>
<evidence type="ECO:0000313" key="5">
    <source>
        <dbReference type="EMBL" id="SEK76330.1"/>
    </source>
</evidence>
<dbReference type="Gene3D" id="1.10.10.10">
    <property type="entry name" value="Winged helix-like DNA-binding domain superfamily/Winged helix DNA-binding domain"/>
    <property type="match status" value="1"/>
</dbReference>
<dbReference type="GO" id="GO:0006355">
    <property type="term" value="P:regulation of DNA-templated transcription"/>
    <property type="evidence" value="ECO:0007669"/>
    <property type="project" value="UniProtKB-ARBA"/>
</dbReference>
<dbReference type="STRING" id="641665.GCA_002104455_01629"/>
<dbReference type="Proteomes" id="UP000199297">
    <property type="component" value="Unassembled WGS sequence"/>
</dbReference>
<dbReference type="RefSeq" id="WP_085283388.1">
    <property type="nucleotide sequence ID" value="NZ_FOBI01000002.1"/>
</dbReference>
<keyword evidence="6" id="KW-1185">Reference proteome</keyword>
<evidence type="ECO:0000313" key="6">
    <source>
        <dbReference type="Proteomes" id="UP000199297"/>
    </source>
</evidence>
<organism evidence="5 6">
    <name type="scientific">Colwellia chukchiensis</name>
    <dbReference type="NCBI Taxonomy" id="641665"/>
    <lineage>
        <taxon>Bacteria</taxon>
        <taxon>Pseudomonadati</taxon>
        <taxon>Pseudomonadota</taxon>
        <taxon>Gammaproteobacteria</taxon>
        <taxon>Alteromonadales</taxon>
        <taxon>Colwelliaceae</taxon>
        <taxon>Colwellia</taxon>
    </lineage>
</organism>
<dbReference type="InterPro" id="IPR036388">
    <property type="entry name" value="WH-like_DNA-bd_sf"/>
</dbReference>
<gene>
    <name evidence="5" type="ORF">SAMN05216262_102306</name>
</gene>
<dbReference type="PANTHER" id="PTHR30154">
    <property type="entry name" value="LEUCINE-RESPONSIVE REGULATORY PROTEIN"/>
    <property type="match status" value="1"/>
</dbReference>
<protein>
    <submittedName>
        <fullName evidence="5">Transcriptional regulator, AsnC family</fullName>
    </submittedName>
</protein>
<dbReference type="OrthoDB" id="166264at2"/>
<proteinExistence type="predicted"/>
<feature type="domain" description="HTH asnC-type" evidence="4">
    <location>
        <begin position="8"/>
        <end position="74"/>
    </location>
</feature>
<dbReference type="SUPFAM" id="SSF54909">
    <property type="entry name" value="Dimeric alpha+beta barrel"/>
    <property type="match status" value="1"/>
</dbReference>
<dbReference type="PROSITE" id="PS50956">
    <property type="entry name" value="HTH_ASNC_2"/>
    <property type="match status" value="1"/>
</dbReference>
<name>A0A1H7JQT4_9GAMM</name>
<dbReference type="EMBL" id="FOBI01000002">
    <property type="protein sequence ID" value="SEK76330.1"/>
    <property type="molecule type" value="Genomic_DNA"/>
</dbReference>
<dbReference type="GO" id="GO:0043565">
    <property type="term" value="F:sequence-specific DNA binding"/>
    <property type="evidence" value="ECO:0007669"/>
    <property type="project" value="InterPro"/>
</dbReference>
<dbReference type="SUPFAM" id="SSF46785">
    <property type="entry name" value="Winged helix' DNA-binding domain"/>
    <property type="match status" value="1"/>
</dbReference>
<dbReference type="Pfam" id="PF13412">
    <property type="entry name" value="HTH_24"/>
    <property type="match status" value="1"/>
</dbReference>
<evidence type="ECO:0000256" key="2">
    <source>
        <dbReference type="ARBA" id="ARBA00023125"/>
    </source>
</evidence>
<dbReference type="GO" id="GO:0043200">
    <property type="term" value="P:response to amino acid"/>
    <property type="evidence" value="ECO:0007669"/>
    <property type="project" value="TreeGrafter"/>
</dbReference>
<reference evidence="6" key="1">
    <citation type="submission" date="2016-10" db="EMBL/GenBank/DDBJ databases">
        <authorList>
            <person name="Varghese N."/>
            <person name="Submissions S."/>
        </authorList>
    </citation>
    <scope>NUCLEOTIDE SEQUENCE [LARGE SCALE GENOMIC DNA]</scope>
    <source>
        <strain evidence="6">CGMCC 1.9127</strain>
    </source>
</reference>
<dbReference type="InterPro" id="IPR019888">
    <property type="entry name" value="Tscrpt_reg_AsnC-like"/>
</dbReference>
<dbReference type="InterPro" id="IPR011991">
    <property type="entry name" value="ArsR-like_HTH"/>
</dbReference>
<dbReference type="SMART" id="SM00344">
    <property type="entry name" value="HTH_ASNC"/>
    <property type="match status" value="1"/>
</dbReference>
<dbReference type="InterPro" id="IPR019885">
    <property type="entry name" value="Tscrpt_reg_HTH_AsnC-type_CS"/>
</dbReference>
<dbReference type="GO" id="GO:0005829">
    <property type="term" value="C:cytosol"/>
    <property type="evidence" value="ECO:0007669"/>
    <property type="project" value="TreeGrafter"/>
</dbReference>
<dbReference type="PRINTS" id="PR00033">
    <property type="entry name" value="HTHASNC"/>
</dbReference>
<evidence type="ECO:0000256" key="1">
    <source>
        <dbReference type="ARBA" id="ARBA00023015"/>
    </source>
</evidence>
<keyword evidence="2" id="KW-0238">DNA-binding</keyword>
<dbReference type="PANTHER" id="PTHR30154:SF34">
    <property type="entry name" value="TRANSCRIPTIONAL REGULATOR AZLB"/>
    <property type="match status" value="1"/>
</dbReference>
<dbReference type="Pfam" id="PF01037">
    <property type="entry name" value="AsnC_trans_reg"/>
    <property type="match status" value="1"/>
</dbReference>
<dbReference type="InterPro" id="IPR011008">
    <property type="entry name" value="Dimeric_a/b-barrel"/>
</dbReference>
<evidence type="ECO:0000256" key="3">
    <source>
        <dbReference type="ARBA" id="ARBA00023163"/>
    </source>
</evidence>
<dbReference type="InterPro" id="IPR000485">
    <property type="entry name" value="AsnC-type_HTH_dom"/>
</dbReference>
<dbReference type="InterPro" id="IPR019887">
    <property type="entry name" value="Tscrpt_reg_AsnC/Lrp_C"/>
</dbReference>
<dbReference type="Gene3D" id="3.30.70.920">
    <property type="match status" value="1"/>
</dbReference>
<dbReference type="InterPro" id="IPR036390">
    <property type="entry name" value="WH_DNA-bd_sf"/>
</dbReference>
<dbReference type="PROSITE" id="PS00519">
    <property type="entry name" value="HTH_ASNC_1"/>
    <property type="match status" value="1"/>
</dbReference>
<dbReference type="AlphaFoldDB" id="A0A1H7JQT4"/>
<keyword evidence="1" id="KW-0805">Transcription regulation</keyword>
<dbReference type="CDD" id="cd00090">
    <property type="entry name" value="HTH_ARSR"/>
    <property type="match status" value="1"/>
</dbReference>